<proteinExistence type="predicted"/>
<accession>X0VUL4</accession>
<reference evidence="1" key="1">
    <citation type="journal article" date="2014" name="Front. Microbiol.">
        <title>High frequency of phylogenetically diverse reductive dehalogenase-homologous genes in deep subseafloor sedimentary metagenomes.</title>
        <authorList>
            <person name="Kawai M."/>
            <person name="Futagami T."/>
            <person name="Toyoda A."/>
            <person name="Takaki Y."/>
            <person name="Nishi S."/>
            <person name="Hori S."/>
            <person name="Arai W."/>
            <person name="Tsubouchi T."/>
            <person name="Morono Y."/>
            <person name="Uchiyama I."/>
            <person name="Ito T."/>
            <person name="Fujiyama A."/>
            <person name="Inagaki F."/>
            <person name="Takami H."/>
        </authorList>
    </citation>
    <scope>NUCLEOTIDE SEQUENCE</scope>
    <source>
        <strain evidence="1">Expedition CK06-06</strain>
    </source>
</reference>
<dbReference type="EMBL" id="BARS01034423">
    <property type="protein sequence ID" value="GAG22079.1"/>
    <property type="molecule type" value="Genomic_DNA"/>
</dbReference>
<dbReference type="AlphaFoldDB" id="X0VUL4"/>
<protein>
    <recommendedName>
        <fullName evidence="2">NGG1p interacting factor NIF3</fullName>
    </recommendedName>
</protein>
<name>X0VUL4_9ZZZZ</name>
<gene>
    <name evidence="1" type="ORF">S01H1_53179</name>
</gene>
<organism evidence="1">
    <name type="scientific">marine sediment metagenome</name>
    <dbReference type="NCBI Taxonomy" id="412755"/>
    <lineage>
        <taxon>unclassified sequences</taxon>
        <taxon>metagenomes</taxon>
        <taxon>ecological metagenomes</taxon>
    </lineage>
</organism>
<comment type="caution">
    <text evidence="1">The sequence shown here is derived from an EMBL/GenBank/DDBJ whole genome shotgun (WGS) entry which is preliminary data.</text>
</comment>
<evidence type="ECO:0008006" key="2">
    <source>
        <dbReference type="Google" id="ProtNLM"/>
    </source>
</evidence>
<feature type="non-terminal residue" evidence="1">
    <location>
        <position position="252"/>
    </location>
</feature>
<evidence type="ECO:0000313" key="1">
    <source>
        <dbReference type="EMBL" id="GAG22079.1"/>
    </source>
</evidence>
<sequence>MNTNDIMQLSLEMANLEAVPGDTVIYHPGKEIRRVLIGIDIGGPEVILAHNLGYDLAISHHPMGDEAVLDFHYVLERHVEQMVAAGVPEGLAKSVTSDTIHSRRILDSMRNYDRASSIARLLDMPYMNIHTPLDEIGRRRMSEAASQLDKQHTANDLIILFQDRFAEFRNAKTKIEVMVGSQENYLGRTVVSHAAGTNGGYPVAKAYFDNGVDTVIYIHCRPDDRKKLLREYQGTMKTLIVTGHIASDSLGI</sequence>